<proteinExistence type="predicted"/>
<name>A0A1D3DA10_9EIME</name>
<comment type="caution">
    <text evidence="2">The sequence shown here is derived from an EMBL/GenBank/DDBJ whole genome shotgun (WGS) entry which is preliminary data.</text>
</comment>
<dbReference type="Proteomes" id="UP000095192">
    <property type="component" value="Unassembled WGS sequence"/>
</dbReference>
<dbReference type="VEuPathDB" id="ToxoDB:cyc_01152"/>
<evidence type="ECO:0000313" key="3">
    <source>
        <dbReference type="Proteomes" id="UP000095192"/>
    </source>
</evidence>
<evidence type="ECO:0000256" key="1">
    <source>
        <dbReference type="SAM" id="MobiDB-lite"/>
    </source>
</evidence>
<keyword evidence="3" id="KW-1185">Reference proteome</keyword>
<organism evidence="2 3">
    <name type="scientific">Cyclospora cayetanensis</name>
    <dbReference type="NCBI Taxonomy" id="88456"/>
    <lineage>
        <taxon>Eukaryota</taxon>
        <taxon>Sar</taxon>
        <taxon>Alveolata</taxon>
        <taxon>Apicomplexa</taxon>
        <taxon>Conoidasida</taxon>
        <taxon>Coccidia</taxon>
        <taxon>Eucoccidiorida</taxon>
        <taxon>Eimeriorina</taxon>
        <taxon>Eimeriidae</taxon>
        <taxon>Cyclospora</taxon>
    </lineage>
</organism>
<evidence type="ECO:0000313" key="2">
    <source>
        <dbReference type="EMBL" id="OEH80281.1"/>
    </source>
</evidence>
<protein>
    <submittedName>
        <fullName evidence="2">Uncharacterized protein</fullName>
    </submittedName>
</protein>
<sequence length="437" mass="45333">MLPSGSSQGSTNIGVSDLEAAAGPPPGNLLLALRRMRLCNSGRSEERAGFRARAFATALQHLHLPLPLGFSPFVCLAAASACIPDQGSLLQGAEAQEASRCNWQLLLSMSGETGSRLLQLAASAFFPSPRARASRAAARVDERRRRLQERSAGVGASPYSREARATAFLPADASAPHASAAVAAAAFAAGGRLVDVEVACQLAVCCLRSSAGSKGGLVVERALSSGSSGTLWANREAAEDAWACASSLSRRRSASPAAALTEGVEPFFVLAGRRPSVQLLRPRPGQLMMHQTWEPTDRARRLLPHACYAAAWFSARQAAAASAAADAPGVALVGGVEGGVVAIDPRSPLPIALQQRICSAGIGGPVSGILPLQTHVDAVVVRRGIEGLQLLDLRRAAQSTQEGPQGRYAVLAEAADHEAADHEAADHEPADHEAADS</sequence>
<dbReference type="InParanoid" id="A0A1D3DA10"/>
<feature type="region of interest" description="Disordered" evidence="1">
    <location>
        <begin position="414"/>
        <end position="437"/>
    </location>
</feature>
<gene>
    <name evidence="2" type="ORF">cyc_01152</name>
</gene>
<feature type="compositionally biased region" description="Polar residues" evidence="1">
    <location>
        <begin position="1"/>
        <end position="14"/>
    </location>
</feature>
<dbReference type="AlphaFoldDB" id="A0A1D3DA10"/>
<dbReference type="EMBL" id="JROU02000136">
    <property type="protein sequence ID" value="OEH80281.1"/>
    <property type="molecule type" value="Genomic_DNA"/>
</dbReference>
<reference evidence="2 3" key="1">
    <citation type="journal article" date="2016" name="BMC Genomics">
        <title>Comparative genomics reveals Cyclospora cayetanensis possesses coccidia-like metabolism and invasion components but unique surface antigens.</title>
        <authorList>
            <person name="Liu S."/>
            <person name="Wang L."/>
            <person name="Zheng H."/>
            <person name="Xu Z."/>
            <person name="Roellig D.M."/>
            <person name="Li N."/>
            <person name="Frace M.A."/>
            <person name="Tang K."/>
            <person name="Arrowood M.J."/>
            <person name="Moss D.M."/>
            <person name="Zhang L."/>
            <person name="Feng Y."/>
            <person name="Xiao L."/>
        </authorList>
    </citation>
    <scope>NUCLEOTIDE SEQUENCE [LARGE SCALE GENOMIC DNA]</scope>
    <source>
        <strain evidence="2 3">CHN_HEN01</strain>
    </source>
</reference>
<accession>A0A1D3DA10</accession>
<feature type="region of interest" description="Disordered" evidence="1">
    <location>
        <begin position="1"/>
        <end position="20"/>
    </location>
</feature>